<dbReference type="GO" id="GO:0030976">
    <property type="term" value="F:thiamine pyrophosphate binding"/>
    <property type="evidence" value="ECO:0007669"/>
    <property type="project" value="TreeGrafter"/>
</dbReference>
<evidence type="ECO:0000256" key="2">
    <source>
        <dbReference type="ARBA" id="ARBA00022448"/>
    </source>
</evidence>
<dbReference type="InterPro" id="IPR006061">
    <property type="entry name" value="SBP_1_CS"/>
</dbReference>
<dbReference type="PROSITE" id="PS01037">
    <property type="entry name" value="SBP_BACTERIAL_1"/>
    <property type="match status" value="1"/>
</dbReference>
<dbReference type="GO" id="GO:0030288">
    <property type="term" value="C:outer membrane-bounded periplasmic space"/>
    <property type="evidence" value="ECO:0007669"/>
    <property type="project" value="TreeGrafter"/>
</dbReference>
<evidence type="ECO:0000313" key="6">
    <source>
        <dbReference type="Proteomes" id="UP000035963"/>
    </source>
</evidence>
<dbReference type="Gene3D" id="3.40.190.10">
    <property type="entry name" value="Periplasmic binding protein-like II"/>
    <property type="match status" value="2"/>
</dbReference>
<dbReference type="PANTHER" id="PTHR30006:SF2">
    <property type="entry name" value="ABC TRANSPORTER SUBSTRATE-BINDING PROTEIN"/>
    <property type="match status" value="1"/>
</dbReference>
<dbReference type="PANTHER" id="PTHR30006">
    <property type="entry name" value="THIAMINE-BINDING PERIPLASMIC PROTEIN-RELATED"/>
    <property type="match status" value="1"/>
</dbReference>
<feature type="signal peptide" evidence="4">
    <location>
        <begin position="1"/>
        <end position="25"/>
    </location>
</feature>
<dbReference type="PATRIC" id="fig|908627.4.peg.3051"/>
<evidence type="ECO:0000256" key="3">
    <source>
        <dbReference type="ARBA" id="ARBA00022729"/>
    </source>
</evidence>
<dbReference type="SUPFAM" id="SSF53850">
    <property type="entry name" value="Periplasmic binding protein-like II"/>
    <property type="match status" value="1"/>
</dbReference>
<keyword evidence="2" id="KW-0813">Transport</keyword>
<sequence>MRSSRIFTSGAVFALTAALSLSAHAADLTVTAFGGSWEKAYRTCFVQPFEKATGKSVDVVLGNPLQWVNQVAANPSKPPIDVIVSTPEAAYKAISLNLLDPVTAADVPNVAQLDPRLVAYGKGYGFPITFGDFGLMYNTKTVKNPPKTWKEFVDGTVAGKWQAALPGIAYVATPPGLITLFTKVYGGSSTNIQPALDQIKRMSVSGNATFYSDPNTPLMSMRSGDVDIAMYYDGRAWAEHDANNSDIGFISPSPGSVAFPNMAQKVKNGSPLGRQFLNELASAEGQSCFVNAMQYAASNRNVKYDPRVAPRIATKDKSIWVEFEQVSEHSPQWIEQWNKQIGH</sequence>
<organism evidence="5 6">
    <name type="scientific">Caballeronia mineralivorans PML1(12)</name>
    <dbReference type="NCBI Taxonomy" id="908627"/>
    <lineage>
        <taxon>Bacteria</taxon>
        <taxon>Pseudomonadati</taxon>
        <taxon>Pseudomonadota</taxon>
        <taxon>Betaproteobacteria</taxon>
        <taxon>Burkholderiales</taxon>
        <taxon>Burkholderiaceae</taxon>
        <taxon>Caballeronia</taxon>
    </lineage>
</organism>
<keyword evidence="3 4" id="KW-0732">Signal</keyword>
<feature type="chain" id="PRO_5005249462" description="ABC transporter substrate-binding protein" evidence="4">
    <location>
        <begin position="26"/>
        <end position="343"/>
    </location>
</feature>
<proteinExistence type="inferred from homology"/>
<accession>A0A0J1CYL1</accession>
<name>A0A0J1CYL1_9BURK</name>
<dbReference type="Pfam" id="PF13343">
    <property type="entry name" value="SBP_bac_6"/>
    <property type="match status" value="1"/>
</dbReference>
<comment type="caution">
    <text evidence="5">The sequence shown here is derived from an EMBL/GenBank/DDBJ whole genome shotgun (WGS) entry which is preliminary data.</text>
</comment>
<dbReference type="EMBL" id="AEJF01000088">
    <property type="protein sequence ID" value="KLU25630.1"/>
    <property type="molecule type" value="Genomic_DNA"/>
</dbReference>
<gene>
    <name evidence="5" type="ORF">EOS_13695</name>
</gene>
<evidence type="ECO:0008006" key="7">
    <source>
        <dbReference type="Google" id="ProtNLM"/>
    </source>
</evidence>
<evidence type="ECO:0000256" key="4">
    <source>
        <dbReference type="SAM" id="SignalP"/>
    </source>
</evidence>
<evidence type="ECO:0000256" key="1">
    <source>
        <dbReference type="ARBA" id="ARBA00008520"/>
    </source>
</evidence>
<dbReference type="OrthoDB" id="9155688at2"/>
<reference evidence="5 6" key="1">
    <citation type="journal article" date="2015" name="Genome Announc.">
        <title>Draft Genome Sequence of Burkholderia sp. Strain PML1(12), an Ectomycorrhizosphere-Inhabiting Bacterium with Effective Mineral-Weathering Ability.</title>
        <authorList>
            <person name="Uroz S."/>
            <person name="Oger P."/>
        </authorList>
    </citation>
    <scope>NUCLEOTIDE SEQUENCE [LARGE SCALE GENOMIC DNA]</scope>
    <source>
        <strain evidence="6">PML1(12)</strain>
    </source>
</reference>
<comment type="similarity">
    <text evidence="1">Belongs to the bacterial solute-binding protein 1 family.</text>
</comment>
<protein>
    <recommendedName>
        <fullName evidence="7">ABC transporter substrate-binding protein</fullName>
    </recommendedName>
</protein>
<dbReference type="AlphaFoldDB" id="A0A0J1CYL1"/>
<dbReference type="RefSeq" id="WP_047847194.1">
    <property type="nucleotide sequence ID" value="NZ_AEJF01000088.1"/>
</dbReference>
<evidence type="ECO:0000313" key="5">
    <source>
        <dbReference type="EMBL" id="KLU25630.1"/>
    </source>
</evidence>
<keyword evidence="6" id="KW-1185">Reference proteome</keyword>
<dbReference type="GO" id="GO:0015888">
    <property type="term" value="P:thiamine transport"/>
    <property type="evidence" value="ECO:0007669"/>
    <property type="project" value="TreeGrafter"/>
</dbReference>
<dbReference type="Proteomes" id="UP000035963">
    <property type="component" value="Unassembled WGS sequence"/>
</dbReference>
<dbReference type="GO" id="GO:0030975">
    <property type="term" value="F:thiamine binding"/>
    <property type="evidence" value="ECO:0007669"/>
    <property type="project" value="TreeGrafter"/>
</dbReference>
<dbReference type="GO" id="GO:0055085">
    <property type="term" value="P:transmembrane transport"/>
    <property type="evidence" value="ECO:0007669"/>
    <property type="project" value="InterPro"/>
</dbReference>